<comment type="caution">
    <text evidence="2">The sequence shown here is derived from an EMBL/GenBank/DDBJ whole genome shotgun (WGS) entry which is preliminary data.</text>
</comment>
<dbReference type="Proteomes" id="UP001159405">
    <property type="component" value="Unassembled WGS sequence"/>
</dbReference>
<keyword evidence="3" id="KW-1185">Reference proteome</keyword>
<dbReference type="SUPFAM" id="SSF75011">
    <property type="entry name" value="3-carboxy-cis,cis-mucoante lactonizing enzyme"/>
    <property type="match status" value="1"/>
</dbReference>
<accession>A0ABN8QMK6</accession>
<evidence type="ECO:0000313" key="3">
    <source>
        <dbReference type="Proteomes" id="UP001159405"/>
    </source>
</evidence>
<protein>
    <submittedName>
        <fullName evidence="2">Uncharacterized protein</fullName>
    </submittedName>
</protein>
<evidence type="ECO:0000256" key="1">
    <source>
        <dbReference type="SAM" id="MobiDB-lite"/>
    </source>
</evidence>
<reference evidence="2 3" key="1">
    <citation type="submission" date="2022-05" db="EMBL/GenBank/DDBJ databases">
        <authorList>
            <consortium name="Genoscope - CEA"/>
            <person name="William W."/>
        </authorList>
    </citation>
    <scope>NUCLEOTIDE SEQUENCE [LARGE SCALE GENOMIC DNA]</scope>
</reference>
<dbReference type="EMBL" id="CALNXK010000139">
    <property type="protein sequence ID" value="CAH3166957.1"/>
    <property type="molecule type" value="Genomic_DNA"/>
</dbReference>
<feature type="compositionally biased region" description="Polar residues" evidence="1">
    <location>
        <begin position="121"/>
        <end position="145"/>
    </location>
</feature>
<evidence type="ECO:0000313" key="2">
    <source>
        <dbReference type="EMBL" id="CAH3166957.1"/>
    </source>
</evidence>
<dbReference type="InterPro" id="IPR011042">
    <property type="entry name" value="6-blade_b-propeller_TolB-like"/>
</dbReference>
<dbReference type="Gene3D" id="2.120.10.30">
    <property type="entry name" value="TolB, C-terminal domain"/>
    <property type="match status" value="1"/>
</dbReference>
<sequence>MYSNGQEKSSSRWSFEIGLNLTEDKFLSTVLKRLEKGYGIKDKCAAFNITKFKLQASAKDFTPILPEWPKGRIFCIDSQEQWENSFPKILGHQRELVVKVFEVKSIDVREVLMPSTYATGEACSSNSSTQNAVPTEQVTQVNKKTQPVKPGRPMTTHRKEDEELFKHLRNNPEGIGIERKEWQIPKWNKFKSVMHDKFGVLALSERWVQCICKKRIMLNKPRAVNFFKGRHWKICSENEENEKKHSKGDATQISIVASFEKLAKNTKKQSTHSECDPLDNNEDFDLDNSASATNLDNIDQEMVEIDVDITPETDDDDSYSSSFHETDSDSDDKDDFGFGTHYLANEIKSGFTRVQIENVDPVAQKLQSFLNSGILPKESMFYILLKNAVTYVDWLVKREENHSLQFQWDNEVLQFLESLEYHGGRKVVNLLRGPGHDGEGRSSAVSGFNWRKWNWPLPGKTTRDKMYSGYSTENGIYSPLLQSFLQLSGGPDGDMLTLYEDSTVKIIPVALAKDGMQLKPGLLYDTRQGKLIGSTLNLDYNYIKQGEPDKDTLKNSIVQEAEVMCLTTLDAKFSLPVGVNHLTKGLTASATLDMIKNEIQEINVCLDHLKHNRTDGISVPRNCFSHCTDCIELGTVCDACSGKGHIVIEPALRPCDSCLEKKIQCIKAAVVCVSEDSESRNAGAQKELMREKEEQSDPLLSIISPIPDGVHVAKRKRQSFSNWFLLVNNYRINLVQLRELRNDSALHSKLAPVLPLGAVRNRDRQDVDSVMDISSPSVRKMLTENAETVTHTVVPEKYRLREDNKRGVFKAPIGTCKGPLGHIFVSDVVQGKVYKVRANHYPANVTVEMDHLEHPIGISVFKDILYCAESKRNAISFKDLTGDTIVDVDKLTVEKLKGKLKDIGAWNEDCKKKPKKYLQEKLREALDDGAASEANLVQEKAHGRTPPLNIHFDREIKQPVALCFDQDGHMYVSTFTGAVYVVQLHFNLTSIKGTVTSSLQLSSMLLYGIVSLNNVVYVSAHDDNGGIYKLTFNRDNGGLAEKIVSNGGSLCNKVHSLTSYNDNSFAFSDTGDSCIKAYDPTVKKCSVVVGNGKGTRDGSKAQFSQPTGICFDYSTLFTIDTATGSLRVTSSVSSLVEYLKHLHLFGETFGLHTKSTTSVTCEIPQAIERLGKVYTFDKKCVDTVMGLVGSTAVTQGPQGTVSSVVMEDERRILKSLQDIKDLLDRFNPRLTAKFSIKSLLTLVVENTFSEMRSGATDMPLQLEFDYRFSRAIKERLKRQCVTPFAYFTAPKSYYPQVFTTTHYTDLPKLCPPKAHKLSEKQVSEMRNWRAMHGQSVPQKTVRNMTTKDNPGTLPINLYAADAPTVQPLDFAVLSEAAAVPVPQRETTETLYKQSQIVCLKADSSDTPQLLTMALLFTEVAERYVNVSNIVCALTCYNYHEDTLELEEHDLILLLDVLQHTNEVITVAEAAESVELTEMAVDEFQHGRITRRRKRRFESDFFYYE</sequence>
<organism evidence="2 3">
    <name type="scientific">Porites lobata</name>
    <dbReference type="NCBI Taxonomy" id="104759"/>
    <lineage>
        <taxon>Eukaryota</taxon>
        <taxon>Metazoa</taxon>
        <taxon>Cnidaria</taxon>
        <taxon>Anthozoa</taxon>
        <taxon>Hexacorallia</taxon>
        <taxon>Scleractinia</taxon>
        <taxon>Fungiina</taxon>
        <taxon>Poritidae</taxon>
        <taxon>Porites</taxon>
    </lineage>
</organism>
<feature type="compositionally biased region" description="Acidic residues" evidence="1">
    <location>
        <begin position="309"/>
        <end position="318"/>
    </location>
</feature>
<gene>
    <name evidence="2" type="ORF">PLOB_00007946</name>
</gene>
<proteinExistence type="predicted"/>
<feature type="region of interest" description="Disordered" evidence="1">
    <location>
        <begin position="121"/>
        <end position="160"/>
    </location>
</feature>
<name>A0ABN8QMK6_9CNID</name>
<feature type="region of interest" description="Disordered" evidence="1">
    <location>
        <begin position="309"/>
        <end position="332"/>
    </location>
</feature>